<evidence type="ECO:0000313" key="2">
    <source>
        <dbReference type="EMBL" id="CAH3157526.1"/>
    </source>
</evidence>
<feature type="non-terminal residue" evidence="2">
    <location>
        <position position="91"/>
    </location>
</feature>
<keyword evidence="3" id="KW-1185">Reference proteome</keyword>
<organism evidence="2 3">
    <name type="scientific">Porites lobata</name>
    <dbReference type="NCBI Taxonomy" id="104759"/>
    <lineage>
        <taxon>Eukaryota</taxon>
        <taxon>Metazoa</taxon>
        <taxon>Cnidaria</taxon>
        <taxon>Anthozoa</taxon>
        <taxon>Hexacorallia</taxon>
        <taxon>Scleractinia</taxon>
        <taxon>Fungiina</taxon>
        <taxon>Poritidae</taxon>
        <taxon>Porites</taxon>
    </lineage>
</organism>
<evidence type="ECO:0000313" key="3">
    <source>
        <dbReference type="Proteomes" id="UP001159405"/>
    </source>
</evidence>
<dbReference type="Proteomes" id="UP001159405">
    <property type="component" value="Unassembled WGS sequence"/>
</dbReference>
<sequence length="91" mass="9918">MKVHLVLVVIFIAQSSGQINFIQIYDGKDVFGVVGSSINFTWYFSNGVETVTWGLKDSVSSTVDLNKKLISIGLQGQLPLTPPQAYVGRVS</sequence>
<protein>
    <submittedName>
        <fullName evidence="2">Uncharacterized protein</fullName>
    </submittedName>
</protein>
<evidence type="ECO:0000256" key="1">
    <source>
        <dbReference type="SAM" id="SignalP"/>
    </source>
</evidence>
<keyword evidence="1" id="KW-0732">Signal</keyword>
<gene>
    <name evidence="2" type="ORF">PLOB_00002315</name>
</gene>
<dbReference type="EMBL" id="CALNXK010000108">
    <property type="protein sequence ID" value="CAH3157526.1"/>
    <property type="molecule type" value="Genomic_DNA"/>
</dbReference>
<comment type="caution">
    <text evidence="2">The sequence shown here is derived from an EMBL/GenBank/DDBJ whole genome shotgun (WGS) entry which is preliminary data.</text>
</comment>
<feature type="chain" id="PRO_5045157185" evidence="1">
    <location>
        <begin position="18"/>
        <end position="91"/>
    </location>
</feature>
<accession>A0ABN8Q5E5</accession>
<feature type="signal peptide" evidence="1">
    <location>
        <begin position="1"/>
        <end position="17"/>
    </location>
</feature>
<proteinExistence type="predicted"/>
<reference evidence="2 3" key="1">
    <citation type="submission" date="2022-05" db="EMBL/GenBank/DDBJ databases">
        <authorList>
            <consortium name="Genoscope - CEA"/>
            <person name="William W."/>
        </authorList>
    </citation>
    <scope>NUCLEOTIDE SEQUENCE [LARGE SCALE GENOMIC DNA]</scope>
</reference>
<name>A0ABN8Q5E5_9CNID</name>